<dbReference type="InterPro" id="IPR002661">
    <property type="entry name" value="Ribosome_recyc_fac"/>
</dbReference>
<dbReference type="RefSeq" id="WP_038464854.1">
    <property type="nucleotide sequence ID" value="NZ_CP008941.1"/>
</dbReference>
<keyword evidence="3 6" id="KW-0963">Cytoplasm</keyword>
<dbReference type="FunFam" id="1.10.132.20:FF:000001">
    <property type="entry name" value="Ribosome-recycling factor"/>
    <property type="match status" value="1"/>
</dbReference>
<protein>
    <recommendedName>
        <fullName evidence="6">Ribosome-recycling factor</fullName>
        <shortName evidence="6">RRF</shortName>
    </recommendedName>
    <alternativeName>
        <fullName evidence="6">Ribosome-releasing factor</fullName>
    </alternativeName>
</protein>
<name>A0A077AWS7_9PROT</name>
<dbReference type="SUPFAM" id="SSF55194">
    <property type="entry name" value="Ribosome recycling factor, RRF"/>
    <property type="match status" value="1"/>
</dbReference>
<dbReference type="KEGG" id="paca:ID47_06330"/>
<keyword evidence="4 6" id="KW-0648">Protein biosynthesis</keyword>
<comment type="function">
    <text evidence="5 6">Responsible for the release of ribosomes from messenger RNA at the termination of protein biosynthesis. May increase the efficiency of translation by recycling ribosomes from one round of translation to another.</text>
</comment>
<dbReference type="GO" id="GO:0043023">
    <property type="term" value="F:ribosomal large subunit binding"/>
    <property type="evidence" value="ECO:0007669"/>
    <property type="project" value="TreeGrafter"/>
</dbReference>
<dbReference type="Gene3D" id="1.10.132.20">
    <property type="entry name" value="Ribosome-recycling factor"/>
    <property type="match status" value="1"/>
</dbReference>
<dbReference type="GO" id="GO:0005829">
    <property type="term" value="C:cytosol"/>
    <property type="evidence" value="ECO:0007669"/>
    <property type="project" value="GOC"/>
</dbReference>
<dbReference type="HAMAP" id="MF_00040">
    <property type="entry name" value="RRF"/>
    <property type="match status" value="1"/>
</dbReference>
<evidence type="ECO:0000313" key="8">
    <source>
        <dbReference type="EMBL" id="AIK96439.1"/>
    </source>
</evidence>
<dbReference type="AlphaFoldDB" id="A0A077AWS7"/>
<dbReference type="GO" id="GO:0002184">
    <property type="term" value="P:cytoplasmic translational termination"/>
    <property type="evidence" value="ECO:0007669"/>
    <property type="project" value="TreeGrafter"/>
</dbReference>
<organism evidence="8 9">
    <name type="scientific">Candidatus Odyssella acanthamoebae</name>
    <dbReference type="NCBI Taxonomy" id="91604"/>
    <lineage>
        <taxon>Bacteria</taxon>
        <taxon>Pseudomonadati</taxon>
        <taxon>Pseudomonadota</taxon>
        <taxon>Alphaproteobacteria</taxon>
        <taxon>Holosporales</taxon>
        <taxon>Candidatus Paracaedibacteraceae</taxon>
        <taxon>Candidatus Odyssella</taxon>
    </lineage>
</organism>
<evidence type="ECO:0000256" key="6">
    <source>
        <dbReference type="HAMAP-Rule" id="MF_00040"/>
    </source>
</evidence>
<accession>A0A077AWS7</accession>
<dbReference type="EMBL" id="CP008941">
    <property type="protein sequence ID" value="AIK96439.1"/>
    <property type="molecule type" value="Genomic_DNA"/>
</dbReference>
<dbReference type="InterPro" id="IPR023584">
    <property type="entry name" value="Ribosome_recyc_fac_dom"/>
</dbReference>
<dbReference type="eggNOG" id="COG0233">
    <property type="taxonomic scope" value="Bacteria"/>
</dbReference>
<sequence>MSNPRITESARRMDGTIEVLNRELSGLRTGRASINLLDSVKVDAYGTPTPINQIGNINVPEARMLTVQVWDNSMIKSTEKAIRDAGLGLNPAVDGQLIRIPLPPLNEERRQELTKIAAKYAEEARISVRNVRRDAMEALKKSEKDGDISEDEHRRLSDEVQKVTDAHIKKIDEVLALKQKDILQV</sequence>
<reference evidence="8 9" key="1">
    <citation type="submission" date="2014-07" db="EMBL/GenBank/DDBJ databases">
        <title>Comparative genomic insights into amoeba endosymbionts belonging to the families of Holosporaceae and Candidatus Midichloriaceae within Rickettsiales.</title>
        <authorList>
            <person name="Wang Z."/>
            <person name="Wu M."/>
        </authorList>
    </citation>
    <scope>NUCLEOTIDE SEQUENCE [LARGE SCALE GENOMIC DNA]</scope>
    <source>
        <strain evidence="8">PRA3</strain>
    </source>
</reference>
<dbReference type="FunFam" id="3.30.1360.40:FF:000001">
    <property type="entry name" value="Ribosome-recycling factor"/>
    <property type="match status" value="1"/>
</dbReference>
<evidence type="ECO:0000256" key="3">
    <source>
        <dbReference type="ARBA" id="ARBA00022490"/>
    </source>
</evidence>
<dbReference type="PANTHER" id="PTHR20982:SF3">
    <property type="entry name" value="MITOCHONDRIAL RIBOSOME RECYCLING FACTOR PSEUDO 1"/>
    <property type="match status" value="1"/>
</dbReference>
<evidence type="ECO:0000256" key="4">
    <source>
        <dbReference type="ARBA" id="ARBA00022917"/>
    </source>
</evidence>
<dbReference type="CDD" id="cd00520">
    <property type="entry name" value="RRF"/>
    <property type="match status" value="1"/>
</dbReference>
<dbReference type="HOGENOM" id="CLU_073981_2_0_5"/>
<gene>
    <name evidence="6" type="primary">frr</name>
    <name evidence="8" type="ORF">ID47_06330</name>
</gene>
<dbReference type="OrthoDB" id="9804006at2"/>
<evidence type="ECO:0000259" key="7">
    <source>
        <dbReference type="Pfam" id="PF01765"/>
    </source>
</evidence>
<dbReference type="PANTHER" id="PTHR20982">
    <property type="entry name" value="RIBOSOME RECYCLING FACTOR"/>
    <property type="match status" value="1"/>
</dbReference>
<dbReference type="InterPro" id="IPR036191">
    <property type="entry name" value="RRF_sf"/>
</dbReference>
<dbReference type="STRING" id="91604.ID47_06330"/>
<comment type="subcellular location">
    <subcellularLocation>
        <location evidence="1 6">Cytoplasm</location>
    </subcellularLocation>
</comment>
<evidence type="ECO:0000256" key="2">
    <source>
        <dbReference type="ARBA" id="ARBA00005912"/>
    </source>
</evidence>
<evidence type="ECO:0000256" key="5">
    <source>
        <dbReference type="ARBA" id="ARBA00025050"/>
    </source>
</evidence>
<evidence type="ECO:0000313" key="9">
    <source>
        <dbReference type="Proteomes" id="UP000028926"/>
    </source>
</evidence>
<dbReference type="Pfam" id="PF01765">
    <property type="entry name" value="RRF"/>
    <property type="match status" value="1"/>
</dbReference>
<evidence type="ECO:0000256" key="1">
    <source>
        <dbReference type="ARBA" id="ARBA00004496"/>
    </source>
</evidence>
<feature type="domain" description="Ribosome recycling factor" evidence="7">
    <location>
        <begin position="20"/>
        <end position="183"/>
    </location>
</feature>
<proteinExistence type="inferred from homology"/>
<keyword evidence="9" id="KW-1185">Reference proteome</keyword>
<dbReference type="Gene3D" id="3.30.1360.40">
    <property type="match status" value="1"/>
</dbReference>
<comment type="similarity">
    <text evidence="2 6">Belongs to the RRF family.</text>
</comment>
<dbReference type="Proteomes" id="UP000028926">
    <property type="component" value="Chromosome"/>
</dbReference>
<dbReference type="NCBIfam" id="TIGR00496">
    <property type="entry name" value="frr"/>
    <property type="match status" value="1"/>
</dbReference>